<evidence type="ECO:0000256" key="1">
    <source>
        <dbReference type="ARBA" id="ARBA00006484"/>
    </source>
</evidence>
<protein>
    <submittedName>
        <fullName evidence="3">SDR family NAD(P)-dependent oxidoreductase</fullName>
    </submittedName>
</protein>
<dbReference type="GO" id="GO:0016491">
    <property type="term" value="F:oxidoreductase activity"/>
    <property type="evidence" value="ECO:0007669"/>
    <property type="project" value="UniProtKB-KW"/>
</dbReference>
<reference evidence="3 4" key="1">
    <citation type="submission" date="2019-07" db="EMBL/GenBank/DDBJ databases">
        <authorList>
            <person name="Zhou L.-Y."/>
        </authorList>
    </citation>
    <scope>NUCLEOTIDE SEQUENCE [LARGE SCALE GENOMIC DNA]</scope>
    <source>
        <strain evidence="3 4">YIM 101269</strain>
    </source>
</reference>
<keyword evidence="2" id="KW-0560">Oxidoreductase</keyword>
<dbReference type="AlphaFoldDB" id="A0A553JXI8"/>
<gene>
    <name evidence="3" type="ORF">FOJ82_14030</name>
</gene>
<dbReference type="Gene3D" id="3.40.50.720">
    <property type="entry name" value="NAD(P)-binding Rossmann-like Domain"/>
    <property type="match status" value="2"/>
</dbReference>
<dbReference type="PRINTS" id="PR00081">
    <property type="entry name" value="GDHRDH"/>
</dbReference>
<dbReference type="SUPFAM" id="SSF51735">
    <property type="entry name" value="NAD(P)-binding Rossmann-fold domains"/>
    <property type="match status" value="1"/>
</dbReference>
<dbReference type="Proteomes" id="UP000317638">
    <property type="component" value="Unassembled WGS sequence"/>
</dbReference>
<sequence length="227" mass="23945">METCNEALPDLSGRTALVTGASDGVGLHVALALAGAGAHVLMPVRNRDKGERAAARIREAVPGAQLSLRDLATRMARPAWGDLQLERRYRPLTAYARSKVALGLFGTELARRSAGRGRRLRVVQCHPGVVPDTGIAAAVRERASDTGRGSLARRLGNSPAQAARTALAALTADVPAGSYFAPAGALQFGGPPRLVRPPRSITDPVAARRMWDVADVLLSRVPLVERG</sequence>
<evidence type="ECO:0000313" key="4">
    <source>
        <dbReference type="Proteomes" id="UP000317638"/>
    </source>
</evidence>
<dbReference type="PANTHER" id="PTHR24320">
    <property type="entry name" value="RETINOL DEHYDROGENASE"/>
    <property type="match status" value="1"/>
</dbReference>
<dbReference type="PANTHER" id="PTHR24320:SF148">
    <property type="entry name" value="NAD(P)-BINDING ROSSMANN-FOLD SUPERFAMILY PROTEIN"/>
    <property type="match status" value="1"/>
</dbReference>
<evidence type="ECO:0000313" key="3">
    <source>
        <dbReference type="EMBL" id="TRY17140.1"/>
    </source>
</evidence>
<comment type="caution">
    <text evidence="3">The sequence shown here is derived from an EMBL/GenBank/DDBJ whole genome shotgun (WGS) entry which is preliminary data.</text>
</comment>
<keyword evidence="4" id="KW-1185">Reference proteome</keyword>
<proteinExistence type="inferred from homology"/>
<comment type="similarity">
    <text evidence="1">Belongs to the short-chain dehydrogenases/reductases (SDR) family.</text>
</comment>
<dbReference type="EMBL" id="VKKG01000006">
    <property type="protein sequence ID" value="TRY17140.1"/>
    <property type="molecule type" value="Genomic_DNA"/>
</dbReference>
<dbReference type="OrthoDB" id="4577644at2"/>
<dbReference type="InterPro" id="IPR002347">
    <property type="entry name" value="SDR_fam"/>
</dbReference>
<dbReference type="Pfam" id="PF00106">
    <property type="entry name" value="adh_short"/>
    <property type="match status" value="1"/>
</dbReference>
<name>A0A553JXI8_9ACTN</name>
<dbReference type="InterPro" id="IPR036291">
    <property type="entry name" value="NAD(P)-bd_dom_sf"/>
</dbReference>
<evidence type="ECO:0000256" key="2">
    <source>
        <dbReference type="ARBA" id="ARBA00023002"/>
    </source>
</evidence>
<accession>A0A553JXI8</accession>
<organism evidence="3 4">
    <name type="scientific">Tessaracoccus rhinocerotis</name>
    <dbReference type="NCBI Taxonomy" id="1689449"/>
    <lineage>
        <taxon>Bacteria</taxon>
        <taxon>Bacillati</taxon>
        <taxon>Actinomycetota</taxon>
        <taxon>Actinomycetes</taxon>
        <taxon>Propionibacteriales</taxon>
        <taxon>Propionibacteriaceae</taxon>
        <taxon>Tessaracoccus</taxon>
    </lineage>
</organism>